<dbReference type="AlphaFoldDB" id="A0A4Y2TKJ3"/>
<evidence type="ECO:0000256" key="1">
    <source>
        <dbReference type="ARBA" id="ARBA00004123"/>
    </source>
</evidence>
<protein>
    <recommendedName>
        <fullName evidence="4">HTH psq-type domain-containing protein</fullName>
    </recommendedName>
</protein>
<comment type="subcellular location">
    <subcellularLocation>
        <location evidence="1">Nucleus</location>
    </subcellularLocation>
</comment>
<dbReference type="InterPro" id="IPR036388">
    <property type="entry name" value="WH-like_DNA-bd_sf"/>
</dbReference>
<dbReference type="Gene3D" id="1.10.10.10">
    <property type="entry name" value="Winged helix-like DNA-binding domain superfamily/Winged helix DNA-binding domain"/>
    <property type="match status" value="1"/>
</dbReference>
<proteinExistence type="predicted"/>
<sequence length="121" mass="13404">MEPSNRKLVFLSVEQKFKIVSRIGAGETFTKLSKEFGVGVSTVGERRRDSEKNSKSFMQRPMANQNCDETGLYWRAIATKTLTAENEAVAPGRAKMKDRVKILGCPNATGSYPVKLTCGKE</sequence>
<evidence type="ECO:0008006" key="4">
    <source>
        <dbReference type="Google" id="ProtNLM"/>
    </source>
</evidence>
<dbReference type="OrthoDB" id="5919228at2759"/>
<dbReference type="GO" id="GO:0005634">
    <property type="term" value="C:nucleus"/>
    <property type="evidence" value="ECO:0007669"/>
    <property type="project" value="UniProtKB-SubCell"/>
</dbReference>
<accession>A0A4Y2TKJ3</accession>
<evidence type="ECO:0000313" key="3">
    <source>
        <dbReference type="Proteomes" id="UP000499080"/>
    </source>
</evidence>
<gene>
    <name evidence="2" type="ORF">AVEN_22824_1</name>
</gene>
<name>A0A4Y2TKJ3_ARAVE</name>
<dbReference type="InterPro" id="IPR009057">
    <property type="entry name" value="Homeodomain-like_sf"/>
</dbReference>
<dbReference type="Proteomes" id="UP000499080">
    <property type="component" value="Unassembled WGS sequence"/>
</dbReference>
<comment type="caution">
    <text evidence="2">The sequence shown here is derived from an EMBL/GenBank/DDBJ whole genome shotgun (WGS) entry which is preliminary data.</text>
</comment>
<dbReference type="EMBL" id="BGPR01029019">
    <property type="protein sequence ID" value="GBO00551.1"/>
    <property type="molecule type" value="Genomic_DNA"/>
</dbReference>
<reference evidence="2 3" key="1">
    <citation type="journal article" date="2019" name="Sci. Rep.">
        <title>Orb-weaving spider Araneus ventricosus genome elucidates the spidroin gene catalogue.</title>
        <authorList>
            <person name="Kono N."/>
            <person name="Nakamura H."/>
            <person name="Ohtoshi R."/>
            <person name="Moran D.A.P."/>
            <person name="Shinohara A."/>
            <person name="Yoshida Y."/>
            <person name="Fujiwara M."/>
            <person name="Mori M."/>
            <person name="Tomita M."/>
            <person name="Arakawa K."/>
        </authorList>
    </citation>
    <scope>NUCLEOTIDE SEQUENCE [LARGE SCALE GENOMIC DNA]</scope>
</reference>
<evidence type="ECO:0000313" key="2">
    <source>
        <dbReference type="EMBL" id="GBO00551.1"/>
    </source>
</evidence>
<keyword evidence="3" id="KW-1185">Reference proteome</keyword>
<dbReference type="SUPFAM" id="SSF46689">
    <property type="entry name" value="Homeodomain-like"/>
    <property type="match status" value="1"/>
</dbReference>
<organism evidence="2 3">
    <name type="scientific">Araneus ventricosus</name>
    <name type="common">Orbweaver spider</name>
    <name type="synonym">Epeira ventricosa</name>
    <dbReference type="NCBI Taxonomy" id="182803"/>
    <lineage>
        <taxon>Eukaryota</taxon>
        <taxon>Metazoa</taxon>
        <taxon>Ecdysozoa</taxon>
        <taxon>Arthropoda</taxon>
        <taxon>Chelicerata</taxon>
        <taxon>Arachnida</taxon>
        <taxon>Araneae</taxon>
        <taxon>Araneomorphae</taxon>
        <taxon>Entelegynae</taxon>
        <taxon>Araneoidea</taxon>
        <taxon>Araneidae</taxon>
        <taxon>Araneus</taxon>
    </lineage>
</organism>